<protein>
    <submittedName>
        <fullName evidence="7">Ctf8-domain-containing protein</fullName>
    </submittedName>
</protein>
<evidence type="ECO:0000256" key="1">
    <source>
        <dbReference type="ARBA" id="ARBA00004123"/>
    </source>
</evidence>
<dbReference type="GO" id="GO:0007064">
    <property type="term" value="P:mitotic sister chromatid cohesion"/>
    <property type="evidence" value="ECO:0007669"/>
    <property type="project" value="InterPro"/>
</dbReference>
<dbReference type="AlphaFoldDB" id="A0AAV9HIQ0"/>
<gene>
    <name evidence="7" type="ORF">QBC42DRAFT_275573</name>
</gene>
<comment type="subcellular location">
    <subcellularLocation>
        <location evidence="1">Nucleus</location>
    </subcellularLocation>
</comment>
<dbReference type="EMBL" id="MU865051">
    <property type="protein sequence ID" value="KAK4458961.1"/>
    <property type="molecule type" value="Genomic_DNA"/>
</dbReference>
<dbReference type="GO" id="GO:0031390">
    <property type="term" value="C:Ctf18 RFC-like complex"/>
    <property type="evidence" value="ECO:0007669"/>
    <property type="project" value="InterPro"/>
</dbReference>
<reference evidence="7" key="1">
    <citation type="journal article" date="2023" name="Mol. Phylogenet. Evol.">
        <title>Genome-scale phylogeny and comparative genomics of the fungal order Sordariales.</title>
        <authorList>
            <person name="Hensen N."/>
            <person name="Bonometti L."/>
            <person name="Westerberg I."/>
            <person name="Brannstrom I.O."/>
            <person name="Guillou S."/>
            <person name="Cros-Aarteil S."/>
            <person name="Calhoun S."/>
            <person name="Haridas S."/>
            <person name="Kuo A."/>
            <person name="Mondo S."/>
            <person name="Pangilinan J."/>
            <person name="Riley R."/>
            <person name="LaButti K."/>
            <person name="Andreopoulos B."/>
            <person name="Lipzen A."/>
            <person name="Chen C."/>
            <person name="Yan M."/>
            <person name="Daum C."/>
            <person name="Ng V."/>
            <person name="Clum A."/>
            <person name="Steindorff A."/>
            <person name="Ohm R.A."/>
            <person name="Martin F."/>
            <person name="Silar P."/>
            <person name="Natvig D.O."/>
            <person name="Lalanne C."/>
            <person name="Gautier V."/>
            <person name="Ament-Velasquez S.L."/>
            <person name="Kruys A."/>
            <person name="Hutchinson M.I."/>
            <person name="Powell A.J."/>
            <person name="Barry K."/>
            <person name="Miller A.N."/>
            <person name="Grigoriev I.V."/>
            <person name="Debuchy R."/>
            <person name="Gladieux P."/>
            <person name="Hiltunen Thoren M."/>
            <person name="Johannesson H."/>
        </authorList>
    </citation>
    <scope>NUCLEOTIDE SEQUENCE</scope>
    <source>
        <strain evidence="7">PSN324</strain>
    </source>
</reference>
<dbReference type="GO" id="GO:0003677">
    <property type="term" value="F:DNA binding"/>
    <property type="evidence" value="ECO:0007669"/>
    <property type="project" value="UniProtKB-KW"/>
</dbReference>
<evidence type="ECO:0000256" key="5">
    <source>
        <dbReference type="ARBA" id="ARBA00023306"/>
    </source>
</evidence>
<evidence type="ECO:0000256" key="2">
    <source>
        <dbReference type="ARBA" id="ARBA00022705"/>
    </source>
</evidence>
<comment type="similarity">
    <text evidence="6">Belongs to the CTF8 family.</text>
</comment>
<proteinExistence type="inferred from homology"/>
<name>A0AAV9HIQ0_9PEZI</name>
<organism evidence="7 8">
    <name type="scientific">Cladorrhinum samala</name>
    <dbReference type="NCBI Taxonomy" id="585594"/>
    <lineage>
        <taxon>Eukaryota</taxon>
        <taxon>Fungi</taxon>
        <taxon>Dikarya</taxon>
        <taxon>Ascomycota</taxon>
        <taxon>Pezizomycotina</taxon>
        <taxon>Sordariomycetes</taxon>
        <taxon>Sordariomycetidae</taxon>
        <taxon>Sordariales</taxon>
        <taxon>Podosporaceae</taxon>
        <taxon>Cladorrhinum</taxon>
    </lineage>
</organism>
<dbReference type="InterPro" id="IPR018607">
    <property type="entry name" value="Ctf8"/>
</dbReference>
<reference evidence="7" key="2">
    <citation type="submission" date="2023-06" db="EMBL/GenBank/DDBJ databases">
        <authorList>
            <consortium name="Lawrence Berkeley National Laboratory"/>
            <person name="Mondo S.J."/>
            <person name="Hensen N."/>
            <person name="Bonometti L."/>
            <person name="Westerberg I."/>
            <person name="Brannstrom I.O."/>
            <person name="Guillou S."/>
            <person name="Cros-Aarteil S."/>
            <person name="Calhoun S."/>
            <person name="Haridas S."/>
            <person name="Kuo A."/>
            <person name="Pangilinan J."/>
            <person name="Riley R."/>
            <person name="Labutti K."/>
            <person name="Andreopoulos B."/>
            <person name="Lipzen A."/>
            <person name="Chen C."/>
            <person name="Yanf M."/>
            <person name="Daum C."/>
            <person name="Ng V."/>
            <person name="Clum A."/>
            <person name="Steindorff A."/>
            <person name="Ohm R."/>
            <person name="Martin F."/>
            <person name="Silar P."/>
            <person name="Natvig D."/>
            <person name="Lalanne C."/>
            <person name="Gautier V."/>
            <person name="Ament-Velasquez S.L."/>
            <person name="Kruys A."/>
            <person name="Hutchinson M.I."/>
            <person name="Powell A.J."/>
            <person name="Barry K."/>
            <person name="Miller A.N."/>
            <person name="Grigoriev I.V."/>
            <person name="Debuchy R."/>
            <person name="Gladieux P."/>
            <person name="Thoren M.H."/>
            <person name="Johannesson H."/>
        </authorList>
    </citation>
    <scope>NUCLEOTIDE SEQUENCE</scope>
    <source>
        <strain evidence="7">PSN324</strain>
    </source>
</reference>
<evidence type="ECO:0000256" key="6">
    <source>
        <dbReference type="ARBA" id="ARBA00038447"/>
    </source>
</evidence>
<sequence length="161" mass="17908">MSSEAVITIYPPASSRGGSENPFPQLIQTPSGLALLELQGTINLPEDSQEIQIGRLEFPDYKPGLKGEDDKGWMKRVWMWVGRYQRLQGEVKKLPQAVAVVKRRGEGGMEEEQAERSTVEDLEVVEIVKYKIVFSHRPEPVTTGGDIGLQQEAGAVMDLDQ</sequence>
<evidence type="ECO:0000313" key="8">
    <source>
        <dbReference type="Proteomes" id="UP001321749"/>
    </source>
</evidence>
<dbReference type="PANTHER" id="PTHR28605:SF1">
    <property type="entry name" value="CHROMOSOME TRANSMISSION FIDELITY FACTOR 8"/>
    <property type="match status" value="1"/>
</dbReference>
<keyword evidence="8" id="KW-1185">Reference proteome</keyword>
<keyword evidence="2" id="KW-0235">DNA replication</keyword>
<comment type="caution">
    <text evidence="7">The sequence shown here is derived from an EMBL/GenBank/DDBJ whole genome shotgun (WGS) entry which is preliminary data.</text>
</comment>
<dbReference type="GO" id="GO:0006260">
    <property type="term" value="P:DNA replication"/>
    <property type="evidence" value="ECO:0007669"/>
    <property type="project" value="UniProtKB-KW"/>
</dbReference>
<dbReference type="Proteomes" id="UP001321749">
    <property type="component" value="Unassembled WGS sequence"/>
</dbReference>
<evidence type="ECO:0000256" key="3">
    <source>
        <dbReference type="ARBA" id="ARBA00023125"/>
    </source>
</evidence>
<keyword evidence="4" id="KW-0539">Nucleus</keyword>
<dbReference type="PANTHER" id="PTHR28605">
    <property type="entry name" value="CTF8, CHROMOSOME TRANSMISSION FIDELITY FACTOR 8 HOMOLOG (S. CEREVISIAE)"/>
    <property type="match status" value="1"/>
</dbReference>
<evidence type="ECO:0000256" key="4">
    <source>
        <dbReference type="ARBA" id="ARBA00023242"/>
    </source>
</evidence>
<keyword evidence="5" id="KW-0131">Cell cycle</keyword>
<evidence type="ECO:0000313" key="7">
    <source>
        <dbReference type="EMBL" id="KAK4458961.1"/>
    </source>
</evidence>
<keyword evidence="3" id="KW-0238">DNA-binding</keyword>
<dbReference type="Pfam" id="PF09696">
    <property type="entry name" value="Ctf8"/>
    <property type="match status" value="1"/>
</dbReference>
<accession>A0AAV9HIQ0</accession>